<organism evidence="1">
    <name type="scientific">marine metagenome</name>
    <dbReference type="NCBI Taxonomy" id="408172"/>
    <lineage>
        <taxon>unclassified sequences</taxon>
        <taxon>metagenomes</taxon>
        <taxon>ecological metagenomes</taxon>
    </lineage>
</organism>
<name>A0A382UE64_9ZZZZ</name>
<dbReference type="AlphaFoldDB" id="A0A382UE64"/>
<dbReference type="InterPro" id="IPR014845">
    <property type="entry name" value="GYD/TTHA1554"/>
</dbReference>
<gene>
    <name evidence="1" type="ORF">METZ01_LOCUS385246</name>
</gene>
<proteinExistence type="predicted"/>
<evidence type="ECO:0008006" key="2">
    <source>
        <dbReference type="Google" id="ProtNLM"/>
    </source>
</evidence>
<protein>
    <recommendedName>
        <fullName evidence="2">GYD domain-containing protein</fullName>
    </recommendedName>
</protein>
<evidence type="ECO:0000313" key="1">
    <source>
        <dbReference type="EMBL" id="SVD32392.1"/>
    </source>
</evidence>
<dbReference type="EMBL" id="UINC01143454">
    <property type="protein sequence ID" value="SVD32392.1"/>
    <property type="molecule type" value="Genomic_DNA"/>
</dbReference>
<accession>A0A382UE64</accession>
<reference evidence="1" key="1">
    <citation type="submission" date="2018-05" db="EMBL/GenBank/DDBJ databases">
        <authorList>
            <person name="Lanie J.A."/>
            <person name="Ng W.-L."/>
            <person name="Kazmierczak K.M."/>
            <person name="Andrzejewski T.M."/>
            <person name="Davidsen T.M."/>
            <person name="Wayne K.J."/>
            <person name="Tettelin H."/>
            <person name="Glass J.I."/>
            <person name="Rusch D."/>
            <person name="Podicherti R."/>
            <person name="Tsui H.-C.T."/>
            <person name="Winkler M.E."/>
        </authorList>
    </citation>
    <scope>NUCLEOTIDE SEQUENCE</scope>
</reference>
<sequence length="108" mass="11632">MSFYMVQGRYSKESFKAMATSDTDRRDAVGKMLDQVNGKLHGYYFAFGATDFVVILEAPDSVSIASVAIAVGSSDAVQNVTTTPLLSYEEGMQAIRGAADFTYTPPGQ</sequence>
<dbReference type="Pfam" id="PF08734">
    <property type="entry name" value="GYD"/>
    <property type="match status" value="1"/>
</dbReference>